<dbReference type="Proteomes" id="UP000653454">
    <property type="component" value="Unassembled WGS sequence"/>
</dbReference>
<evidence type="ECO:0000256" key="2">
    <source>
        <dbReference type="PROSITE-ProRule" id="PRU00059"/>
    </source>
</evidence>
<feature type="non-terminal residue" evidence="4">
    <location>
        <position position="623"/>
    </location>
</feature>
<keyword evidence="1 2" id="KW-1015">Disulfide bond</keyword>
<dbReference type="InterPro" id="IPR058698">
    <property type="entry name" value="CUB_metazoa"/>
</dbReference>
<reference evidence="4" key="1">
    <citation type="submission" date="2020-11" db="EMBL/GenBank/DDBJ databases">
        <authorList>
            <person name="Whiteford S."/>
        </authorList>
    </citation>
    <scope>NUCLEOTIDE SEQUENCE</scope>
</reference>
<dbReference type="SUPFAM" id="SSF49854">
    <property type="entry name" value="Spermadhesin, CUB domain"/>
    <property type="match status" value="1"/>
</dbReference>
<dbReference type="AlphaFoldDB" id="A0A8S4GD45"/>
<name>A0A8S4GD45_PLUXY</name>
<dbReference type="PROSITE" id="PS01180">
    <property type="entry name" value="CUB"/>
    <property type="match status" value="1"/>
</dbReference>
<accession>A0A8S4GD45</accession>
<comment type="caution">
    <text evidence="4">The sequence shown here is derived from an EMBL/GenBank/DDBJ whole genome shotgun (WGS) entry which is preliminary data.</text>
</comment>
<dbReference type="InterPro" id="IPR035914">
    <property type="entry name" value="Sperma_CUB_dom_sf"/>
</dbReference>
<dbReference type="PANTHER" id="PTHR33236:SF6">
    <property type="entry name" value="CUB DOMAIN-CONTAINING PROTEIN"/>
    <property type="match status" value="1"/>
</dbReference>
<evidence type="ECO:0000313" key="4">
    <source>
        <dbReference type="EMBL" id="CAG9138310.1"/>
    </source>
</evidence>
<evidence type="ECO:0000259" key="3">
    <source>
        <dbReference type="PROSITE" id="PS01180"/>
    </source>
</evidence>
<dbReference type="PANTHER" id="PTHR33236">
    <property type="entry name" value="INTRAFLAGELLAR TRANSPORT PROTEIN 122 FAMILY PROTEIN-RELATED"/>
    <property type="match status" value="1"/>
</dbReference>
<evidence type="ECO:0000256" key="1">
    <source>
        <dbReference type="ARBA" id="ARBA00023157"/>
    </source>
</evidence>
<dbReference type="Gene3D" id="2.60.120.290">
    <property type="entry name" value="Spermadhesin, CUB domain"/>
    <property type="match status" value="1"/>
</dbReference>
<dbReference type="InterPro" id="IPR000859">
    <property type="entry name" value="CUB_dom"/>
</dbReference>
<evidence type="ECO:0000313" key="5">
    <source>
        <dbReference type="Proteomes" id="UP000653454"/>
    </source>
</evidence>
<feature type="disulfide bond" evidence="2">
    <location>
        <begin position="434"/>
        <end position="451"/>
    </location>
</feature>
<dbReference type="Pfam" id="PF26080">
    <property type="entry name" value="CUB_animal"/>
    <property type="match status" value="1"/>
</dbReference>
<proteinExistence type="predicted"/>
<keyword evidence="5" id="KW-1185">Reference proteome</keyword>
<gene>
    <name evidence="4" type="ORF">PLXY2_LOCUS16563</name>
</gene>
<comment type="caution">
    <text evidence="2">Lacks conserved residue(s) required for the propagation of feature annotation.</text>
</comment>
<dbReference type="EMBL" id="CAJHNJ030000566">
    <property type="protein sequence ID" value="CAG9138310.1"/>
    <property type="molecule type" value="Genomic_DNA"/>
</dbReference>
<feature type="non-terminal residue" evidence="4">
    <location>
        <position position="1"/>
    </location>
</feature>
<feature type="domain" description="CUB" evidence="3">
    <location>
        <begin position="375"/>
        <end position="491"/>
    </location>
</feature>
<organism evidence="4 5">
    <name type="scientific">Plutella xylostella</name>
    <name type="common">Diamondback moth</name>
    <name type="synonym">Plutella maculipennis</name>
    <dbReference type="NCBI Taxonomy" id="51655"/>
    <lineage>
        <taxon>Eukaryota</taxon>
        <taxon>Metazoa</taxon>
        <taxon>Ecdysozoa</taxon>
        <taxon>Arthropoda</taxon>
        <taxon>Hexapoda</taxon>
        <taxon>Insecta</taxon>
        <taxon>Pterygota</taxon>
        <taxon>Neoptera</taxon>
        <taxon>Endopterygota</taxon>
        <taxon>Lepidoptera</taxon>
        <taxon>Glossata</taxon>
        <taxon>Ditrysia</taxon>
        <taxon>Yponomeutoidea</taxon>
        <taxon>Plutellidae</taxon>
        <taxon>Plutella</taxon>
    </lineage>
</organism>
<sequence>IRGNIRGIREACRQYGVPRATIQDRLSGRVADQRKSLAIHDVVCSLRSPLNLWYLEYGIQSVSPGSAAPEQPERQRDWDEEQCRLQLDMLMLGTLLDNDSLRVAVALRLGCTVVEPHVCVYGARVDQSGRHGLHCVRSAGRFSRHHAINDIVRRALVSADVPAVLEPPGLSRTDGKRPDGLTMVPWEKGRSLLWDATCVCTLALSHVQSTAANAGATAEAAARLKKLKYSQLKQRYLFVPLAVETMGVWGEEGRAFLREIGRRLRIRGLGSSSGAHLMQRGLGGVTFPKWNLFGNTKSRNQELKKPDRRFWPPQQKESRFLSLFTVVTFPNGGCAGASGDNGTCMTARECSARGGSANGYCANGFGLCCIFMTSCGSTTSENGTYFVNAGYPSGHDGSGSCELTIVKNHPDVCQIRLDFDRFTIAGPEQINHICNQDQFIVSGGNPIPTICGVNQGMYIDAGIGTTNPVKLTFVTSGTSFERMWKVKVTQIPCSTIYRGLQLSNQDYGICIRTERNFCGIQYSACPDTVNNRSKAFTLSGNSNNPVNSMIGSGPGPNNCANDWLLIPCAANFGRLPPAQALCTDRICGGTFSADLSMQASAVIMPVHFWRLAVRSAYSPLFFA</sequence>
<protein>
    <submittedName>
        <fullName evidence="4">(diamondback moth) hypothetical protein</fullName>
    </submittedName>
</protein>